<dbReference type="Proteomes" id="UP000280298">
    <property type="component" value="Chromosome"/>
</dbReference>
<organism evidence="3 4">
    <name type="scientific">Streptomyces cyaneochromogenes</name>
    <dbReference type="NCBI Taxonomy" id="2496836"/>
    <lineage>
        <taxon>Bacteria</taxon>
        <taxon>Bacillati</taxon>
        <taxon>Actinomycetota</taxon>
        <taxon>Actinomycetes</taxon>
        <taxon>Kitasatosporales</taxon>
        <taxon>Streptomycetaceae</taxon>
        <taxon>Streptomyces</taxon>
    </lineage>
</organism>
<name>A0A3S9LZA9_9ACTN</name>
<keyword evidence="4" id="KW-1185">Reference proteome</keyword>
<reference evidence="3 4" key="1">
    <citation type="journal article" date="2019" name="Int. J. Syst. Evol. Microbiol.">
        <title>Streptomyces cyaneochromogenes sp. nov., a blue pigment-producing actinomycete from manganese-contaminated soil.</title>
        <authorList>
            <person name="Tang X."/>
            <person name="Zhao J."/>
            <person name="Li K."/>
            <person name="Chen Z."/>
            <person name="Sun Y."/>
            <person name="Gao J."/>
        </authorList>
    </citation>
    <scope>NUCLEOTIDE SEQUENCE [LARGE SCALE GENOMIC DNA]</scope>
    <source>
        <strain evidence="3 4">MK-45</strain>
    </source>
</reference>
<dbReference type="Gene3D" id="1.25.40.10">
    <property type="entry name" value="Tetratricopeptide repeat domain"/>
    <property type="match status" value="3"/>
</dbReference>
<gene>
    <name evidence="3" type="ORF">EJ357_01335</name>
</gene>
<protein>
    <submittedName>
        <fullName evidence="3">CHAT domain-containing protein</fullName>
    </submittedName>
</protein>
<evidence type="ECO:0000259" key="2">
    <source>
        <dbReference type="Pfam" id="PF12770"/>
    </source>
</evidence>
<sequence length="1044" mass="113981">MQSAVGEPPSPHTAVPGYLEPNGSVQQRRMTAMAYRLLRKVFNKLLLKSPSRTEVLGNRAVDLLLQSERTNQVDVAEMAVETGRQALAATPNDHPQRAAVLDILAVALLRLFERTGQVDALEEAVETGRQALAATPRNNPRHAGVASNHGMTLRNLFECTGRIDVLEEAIETGRQALAATPHDDPDRLIPLSNLGTALLALFELTGRIDALEEAIETGRQALAATPHDDPRHAGVVSNLTPALQRLFECTGRIDALEEAIETGRQALAATPHDDPRHAGIVSNLGVALVRLFERTGQTNALEEAIETGRQAVSTTTHNSRERVVALNMLQVALLRLFERTGQIDVLEEAIETGRQALAATPLNHRGHADNLTSLGIALRLLFDHTGRIDVLVEAIETGRQAVTATPLNHRNRADNLANLGTALLRLFQRNGRIDVLEESIEMGRQAVAASPLNQPKRTWHLYSLGAALNHLFDRTGSTEALHEACRCYKEAADSTTGEAFLRYIAYRRFAHLAIVRGSHQAALQAIEDAIELLAAVLPNSLVRADREYQLGRLPGLAGEAAAAALAADQPIRAVELLERARGILAAETHSARGPDMVRLRGHAPHLADELEQLRSRLSVLDHPPASAQLPAEDKPWDTDREAKQRLAEDRREAYEAWRRLLDHIRSLPGFTRFFQSPTLDELVRHAHGATVVFITASPTRCDALILPDTAEHAVQVVPLVSLTQHAAMEHTNRLFGAIHAATDPRLDPAERVKAQQEILTVLAWMWDTITEPVLTHLGHTATPGPHKPWPRVRWCPVGFLAYLPFHAAGHHTDDPDQSTAPRAVIERVVSSYTTTVRILAQQPDADGHAMLIVPAADIPGATALPAVHEETTEITTLVPDAHVLTTTTRDGVLRALPDHQIAHFACHGSSGWADPARSCLLLSDHDVAPLTISDIGALQLTAHLAYLSACDTSITSPLLVDESLHVTGAFQLAGYRHVIGTLWHVDDRAAAQLARDFYAHLTNDGKVPPQTHRSSQALHYAIQRQRARYPKTPTLWAAHTHTGA</sequence>
<feature type="domain" description="CHAT" evidence="2">
    <location>
        <begin position="762"/>
        <end position="1043"/>
    </location>
</feature>
<proteinExistence type="predicted"/>
<dbReference type="AlphaFoldDB" id="A0A3S9LZA9"/>
<dbReference type="EMBL" id="CP034539">
    <property type="protein sequence ID" value="AZQ32274.1"/>
    <property type="molecule type" value="Genomic_DNA"/>
</dbReference>
<feature type="region of interest" description="Disordered" evidence="1">
    <location>
        <begin position="1"/>
        <end position="23"/>
    </location>
</feature>
<dbReference type="OrthoDB" id="3206999at2"/>
<accession>A0A3S9LZA9</accession>
<dbReference type="PANTHER" id="PTHR19959">
    <property type="entry name" value="KINESIN LIGHT CHAIN"/>
    <property type="match status" value="1"/>
</dbReference>
<evidence type="ECO:0000256" key="1">
    <source>
        <dbReference type="SAM" id="MobiDB-lite"/>
    </source>
</evidence>
<dbReference type="KEGG" id="scya:EJ357_01335"/>
<dbReference type="InterPro" id="IPR024983">
    <property type="entry name" value="CHAT_dom"/>
</dbReference>
<dbReference type="Pfam" id="PF12770">
    <property type="entry name" value="CHAT"/>
    <property type="match status" value="1"/>
</dbReference>
<dbReference type="InterPro" id="IPR011990">
    <property type="entry name" value="TPR-like_helical_dom_sf"/>
</dbReference>
<evidence type="ECO:0000313" key="3">
    <source>
        <dbReference type="EMBL" id="AZQ32274.1"/>
    </source>
</evidence>
<dbReference type="PANTHER" id="PTHR19959:SF119">
    <property type="entry name" value="FUNGAL LIPASE-LIKE DOMAIN-CONTAINING PROTEIN"/>
    <property type="match status" value="1"/>
</dbReference>
<dbReference type="SUPFAM" id="SSF48452">
    <property type="entry name" value="TPR-like"/>
    <property type="match status" value="3"/>
</dbReference>
<evidence type="ECO:0000313" key="4">
    <source>
        <dbReference type="Proteomes" id="UP000280298"/>
    </source>
</evidence>